<keyword evidence="4" id="KW-0805">Transcription regulation</keyword>
<dbReference type="InterPro" id="IPR001965">
    <property type="entry name" value="Znf_PHD"/>
</dbReference>
<keyword evidence="2" id="KW-0863">Zinc-finger</keyword>
<evidence type="ECO:0000256" key="1">
    <source>
        <dbReference type="ARBA" id="ARBA00022723"/>
    </source>
</evidence>
<proteinExistence type="predicted"/>
<keyword evidence="1" id="KW-0479">Metal-binding</keyword>
<dbReference type="PANTHER" id="PTHR46201">
    <property type="entry name" value="PHD FINGER PROTEIN MALE MEIOCYTE DEATH 1-RELATED"/>
    <property type="match status" value="1"/>
</dbReference>
<evidence type="ECO:0000256" key="2">
    <source>
        <dbReference type="ARBA" id="ARBA00022771"/>
    </source>
</evidence>
<evidence type="ECO:0000313" key="8">
    <source>
        <dbReference type="Proteomes" id="UP001327560"/>
    </source>
</evidence>
<dbReference type="Proteomes" id="UP001327560">
    <property type="component" value="Chromosome 3"/>
</dbReference>
<dbReference type="AlphaFoldDB" id="A0AAQ3K469"/>
<gene>
    <name evidence="7" type="ORF">Cni_G10287</name>
</gene>
<dbReference type="InterPro" id="IPR013083">
    <property type="entry name" value="Znf_RING/FYVE/PHD"/>
</dbReference>
<evidence type="ECO:0000256" key="4">
    <source>
        <dbReference type="ARBA" id="ARBA00023015"/>
    </source>
</evidence>
<dbReference type="Pfam" id="PF25874">
    <property type="entry name" value="WHD_plant_repro"/>
    <property type="match status" value="1"/>
</dbReference>
<dbReference type="CDD" id="cd15556">
    <property type="entry name" value="PHD_MMD1_like"/>
    <property type="match status" value="1"/>
</dbReference>
<dbReference type="InterPro" id="IPR059080">
    <property type="entry name" value="WHD_PTC1"/>
</dbReference>
<dbReference type="EMBL" id="CP136892">
    <property type="protein sequence ID" value="WOL01570.1"/>
    <property type="molecule type" value="Genomic_DNA"/>
</dbReference>
<organism evidence="7 8">
    <name type="scientific">Canna indica</name>
    <name type="common">Indian-shot</name>
    <dbReference type="NCBI Taxonomy" id="4628"/>
    <lineage>
        <taxon>Eukaryota</taxon>
        <taxon>Viridiplantae</taxon>
        <taxon>Streptophyta</taxon>
        <taxon>Embryophyta</taxon>
        <taxon>Tracheophyta</taxon>
        <taxon>Spermatophyta</taxon>
        <taxon>Magnoliopsida</taxon>
        <taxon>Liliopsida</taxon>
        <taxon>Zingiberales</taxon>
        <taxon>Cannaceae</taxon>
        <taxon>Canna</taxon>
    </lineage>
</organism>
<dbReference type="Pfam" id="PF25565">
    <property type="entry name" value="Ubiquitin_At1g33420"/>
    <property type="match status" value="1"/>
</dbReference>
<dbReference type="SMART" id="SM00249">
    <property type="entry name" value="PHD"/>
    <property type="match status" value="1"/>
</dbReference>
<dbReference type="GO" id="GO:0008270">
    <property type="term" value="F:zinc ion binding"/>
    <property type="evidence" value="ECO:0007669"/>
    <property type="project" value="UniProtKB-KW"/>
</dbReference>
<dbReference type="InterPro" id="IPR019787">
    <property type="entry name" value="Znf_PHD-finger"/>
</dbReference>
<dbReference type="Gene3D" id="3.30.40.10">
    <property type="entry name" value="Zinc/RING finger domain, C3HC4 (zinc finger)"/>
    <property type="match status" value="1"/>
</dbReference>
<name>A0AAQ3K469_9LILI</name>
<protein>
    <submittedName>
        <fullName evidence="7">PHD finger protein</fullName>
    </submittedName>
</protein>
<evidence type="ECO:0000259" key="6">
    <source>
        <dbReference type="SMART" id="SM00249"/>
    </source>
</evidence>
<dbReference type="SUPFAM" id="SSF57903">
    <property type="entry name" value="FYVE/PHD zinc finger"/>
    <property type="match status" value="1"/>
</dbReference>
<dbReference type="InterPro" id="IPR011011">
    <property type="entry name" value="Znf_FYVE_PHD"/>
</dbReference>
<keyword evidence="5" id="KW-0804">Transcription</keyword>
<keyword evidence="3" id="KW-0862">Zinc</keyword>
<dbReference type="InterPro" id="IPR058054">
    <property type="entry name" value="Znf_MS1-like"/>
</dbReference>
<accession>A0AAQ3K469</accession>
<sequence length="494" mass="56899">MFINRHDYCKLILKRNRKSNSILEYNGKLCHDRKVSVMDVSKKHGLEYRLLHEVTTGHPWYGNWGYQFGAASFGHTPEAYQKALDTLSSMPLSPFTSQNQSSQLRDTIAFYMFLSSQKLRTLRDLFSFITRLLDDCYNEKNPQARTTGKTKHTEPTTMCTWKEEDIRRAEDILIKILRAVKQSKWVTWRALQGATFRSIGSPELLDYCLTRLHGRQVGDGLVVAVKYNNESSSIEYRLEPCSDKPTQSLCRPSKECLVHDLRLLYDALLSPVTMQPYVPQSIWESSKKSLSQLLLDCKQFVKHYDKAKDMVGVNPFVLRVWCHVELIDESKDYLACPPELIVLSRNATVADLKLEAAKAFHEMYLSMQSFQPETVLIDGEYAHDVAQISFLLRPYDSVRVCGHIEGGIMFENFRMERGTECWTVDCTCGTKDDDGERMLTCDRCGVWKHTRCSGINDLEEVPAKFICSSCIRMHKHRGKGRRNITSPLEQEMPR</sequence>
<keyword evidence="8" id="KW-1185">Reference proteome</keyword>
<dbReference type="InterPro" id="IPR057765">
    <property type="entry name" value="MS1-like_ubiquitin"/>
</dbReference>
<feature type="domain" description="Zinc finger PHD-type" evidence="6">
    <location>
        <begin position="425"/>
        <end position="471"/>
    </location>
</feature>
<dbReference type="Pfam" id="PF00628">
    <property type="entry name" value="PHD"/>
    <property type="match status" value="1"/>
</dbReference>
<evidence type="ECO:0000256" key="5">
    <source>
        <dbReference type="ARBA" id="ARBA00023163"/>
    </source>
</evidence>
<evidence type="ECO:0000313" key="7">
    <source>
        <dbReference type="EMBL" id="WOL01570.1"/>
    </source>
</evidence>
<dbReference type="PANTHER" id="PTHR46201:SF3">
    <property type="entry name" value="OS01G0877500 PROTEIN"/>
    <property type="match status" value="1"/>
</dbReference>
<reference evidence="7 8" key="1">
    <citation type="submission" date="2023-10" db="EMBL/GenBank/DDBJ databases">
        <title>Chromosome-scale genome assembly provides insights into flower coloration mechanisms of Canna indica.</title>
        <authorList>
            <person name="Li C."/>
        </authorList>
    </citation>
    <scope>NUCLEOTIDE SEQUENCE [LARGE SCALE GENOMIC DNA]</scope>
    <source>
        <tissue evidence="7">Flower</tissue>
    </source>
</reference>
<evidence type="ECO:0000256" key="3">
    <source>
        <dbReference type="ARBA" id="ARBA00022833"/>
    </source>
</evidence>